<dbReference type="Proteomes" id="UP000193334">
    <property type="component" value="Chromosome"/>
</dbReference>
<dbReference type="CDD" id="cd03135">
    <property type="entry name" value="GATase1_DJ-1"/>
    <property type="match status" value="1"/>
</dbReference>
<dbReference type="InterPro" id="IPR029062">
    <property type="entry name" value="Class_I_gatase-like"/>
</dbReference>
<dbReference type="GO" id="GO:0005737">
    <property type="term" value="C:cytoplasm"/>
    <property type="evidence" value="ECO:0007669"/>
    <property type="project" value="TreeGrafter"/>
</dbReference>
<keyword evidence="1" id="KW-0677">Repeat</keyword>
<dbReference type="SUPFAM" id="SSF52317">
    <property type="entry name" value="Class I glutamine amidotransferase-like"/>
    <property type="match status" value="1"/>
</dbReference>
<evidence type="ECO:0000313" key="4">
    <source>
        <dbReference type="Proteomes" id="UP000193334"/>
    </source>
</evidence>
<dbReference type="InterPro" id="IPR050325">
    <property type="entry name" value="Prot/Nucl_acid_deglycase"/>
</dbReference>
<dbReference type="EMBL" id="CP021023">
    <property type="protein sequence ID" value="ARN57575.1"/>
    <property type="molecule type" value="Genomic_DNA"/>
</dbReference>
<dbReference type="PANTHER" id="PTHR48094">
    <property type="entry name" value="PROTEIN/NUCLEIC ACID DEGLYCASE DJ-1-RELATED"/>
    <property type="match status" value="1"/>
</dbReference>
<keyword evidence="4" id="KW-1185">Reference proteome</keyword>
<dbReference type="Gene3D" id="3.40.50.880">
    <property type="match status" value="1"/>
</dbReference>
<name>A0A1W6LP63_9BACT</name>
<dbReference type="Pfam" id="PF01965">
    <property type="entry name" value="DJ-1_PfpI"/>
    <property type="match status" value="1"/>
</dbReference>
<dbReference type="PANTHER" id="PTHR48094:SF12">
    <property type="entry name" value="PARKINSON DISEASE PROTEIN 7 HOMOLOG"/>
    <property type="match status" value="1"/>
</dbReference>
<dbReference type="STRING" id="1941349.STSP1_01989"/>
<proteinExistence type="predicted"/>
<dbReference type="RefSeq" id="WP_085756209.1">
    <property type="nucleotide sequence ID" value="NZ_CP021023.1"/>
</dbReference>
<dbReference type="OrthoDB" id="9800516at2"/>
<dbReference type="AlphaFoldDB" id="A0A1W6LP63"/>
<dbReference type="InterPro" id="IPR002818">
    <property type="entry name" value="DJ-1/PfpI"/>
</dbReference>
<protein>
    <submittedName>
        <fullName evidence="3">Chaperone protein YajL</fullName>
    </submittedName>
</protein>
<dbReference type="NCBIfam" id="TIGR01383">
    <property type="entry name" value="not_thiJ"/>
    <property type="match status" value="1"/>
</dbReference>
<dbReference type="KEGG" id="pbp:STSP1_01989"/>
<sequence length="183" mass="19052" precursor="true">MSKTALLPIAEGSEELEAITVVDVLRRAGTELTIASVADISVTMSRGTKLVADAPIEVCSGNEYDLIVLPGGMPGAEHLRDSRILTEMLKTQAEAGRLYAAICASPAIVLASHGLMAGKKGTCYPGLEHSLADSYLEGEDVVADGNCITSRGPGTAMAFALKLAEMLEGKDTAENTARGMLAE</sequence>
<evidence type="ECO:0000313" key="3">
    <source>
        <dbReference type="EMBL" id="ARN57575.1"/>
    </source>
</evidence>
<reference evidence="4" key="1">
    <citation type="submission" date="2017-04" db="EMBL/GenBank/DDBJ databases">
        <title>Comparative genomics and description of representatives of a novel lineage of planctomycetes thriving in anoxic sediments.</title>
        <authorList>
            <person name="Spring S."/>
            <person name="Bunk B."/>
            <person name="Sproer C."/>
        </authorList>
    </citation>
    <scope>NUCLEOTIDE SEQUENCE [LARGE SCALE GENOMIC DNA]</scope>
    <source>
        <strain evidence="4">ST-PulAB-D4</strain>
    </source>
</reference>
<dbReference type="InterPro" id="IPR006287">
    <property type="entry name" value="DJ-1"/>
</dbReference>
<feature type="domain" description="DJ-1/PfpI" evidence="2">
    <location>
        <begin position="3"/>
        <end position="165"/>
    </location>
</feature>
<dbReference type="GO" id="GO:1903189">
    <property type="term" value="P:glyoxal metabolic process"/>
    <property type="evidence" value="ECO:0007669"/>
    <property type="project" value="TreeGrafter"/>
</dbReference>
<dbReference type="FunFam" id="3.40.50.880:FF:000015">
    <property type="entry name" value="Protein DJ-1 homolog C"/>
    <property type="match status" value="1"/>
</dbReference>
<gene>
    <name evidence="3" type="primary">yajL</name>
    <name evidence="3" type="ORF">STSP1_01989</name>
</gene>
<organism evidence="3 4">
    <name type="scientific">Sedimentisphaera salicampi</name>
    <dbReference type="NCBI Taxonomy" id="1941349"/>
    <lineage>
        <taxon>Bacteria</taxon>
        <taxon>Pseudomonadati</taxon>
        <taxon>Planctomycetota</taxon>
        <taxon>Phycisphaerae</taxon>
        <taxon>Sedimentisphaerales</taxon>
        <taxon>Sedimentisphaeraceae</taxon>
        <taxon>Sedimentisphaera</taxon>
    </lineage>
</organism>
<accession>A0A1W6LP63</accession>
<evidence type="ECO:0000259" key="2">
    <source>
        <dbReference type="Pfam" id="PF01965"/>
    </source>
</evidence>
<evidence type="ECO:0000256" key="1">
    <source>
        <dbReference type="ARBA" id="ARBA00022737"/>
    </source>
</evidence>